<dbReference type="RefSeq" id="WP_080622288.1">
    <property type="nucleotide sequence ID" value="NZ_CAWMZI010000001.1"/>
</dbReference>
<dbReference type="PANTHER" id="PTHR12993:SF29">
    <property type="entry name" value="BLR3841 PROTEIN"/>
    <property type="match status" value="1"/>
</dbReference>
<dbReference type="eggNOG" id="COG2120">
    <property type="taxonomic scope" value="Bacteria"/>
</dbReference>
<dbReference type="Gene3D" id="3.40.50.10320">
    <property type="entry name" value="LmbE-like"/>
    <property type="match status" value="1"/>
</dbReference>
<dbReference type="PANTHER" id="PTHR12993">
    <property type="entry name" value="N-ACETYLGLUCOSAMINYL-PHOSPHATIDYLINOSITOL DE-N-ACETYLASE-RELATED"/>
    <property type="match status" value="1"/>
</dbReference>
<evidence type="ECO:0000313" key="2">
    <source>
        <dbReference type="Proteomes" id="UP000191257"/>
    </source>
</evidence>
<keyword evidence="2" id="KW-1185">Reference proteome</keyword>
<name>A0A1V0GVC4_9RHOB</name>
<dbReference type="InterPro" id="IPR024078">
    <property type="entry name" value="LmbE-like_dom_sf"/>
</dbReference>
<accession>A0A1V0GVC4</accession>
<dbReference type="KEGG" id="pye:A6J80_17000"/>
<protein>
    <submittedName>
        <fullName evidence="1">PIG-L family deacetylase</fullName>
    </submittedName>
</protein>
<organism evidence="1 2">
    <name type="scientific">Paracoccus yeei</name>
    <dbReference type="NCBI Taxonomy" id="147645"/>
    <lineage>
        <taxon>Bacteria</taxon>
        <taxon>Pseudomonadati</taxon>
        <taxon>Pseudomonadota</taxon>
        <taxon>Alphaproteobacteria</taxon>
        <taxon>Rhodobacterales</taxon>
        <taxon>Paracoccaceae</taxon>
        <taxon>Paracoccus</taxon>
    </lineage>
</organism>
<sequence>MSGFLDALAGAPGISVDDLLGGRALVVLSPHPDDETLGCGALLHDASSQGVSCHVVCVTDGSRSHPNSIQWPASRLAQQRRAELEAAMQILAPAARLHWLGHADCAVPEDADTVASIAALIPQGALVLASWALDPHCDHLSVARLAQAVGAIRPDIALRFYPIWGRFTDHAAPARLLRSSDAARRAKAAALACHRSQMSPLIEDDPQGFVMEDWRQRHFLEHPEIVLAQP</sequence>
<dbReference type="GO" id="GO:0016811">
    <property type="term" value="F:hydrolase activity, acting on carbon-nitrogen (but not peptide) bonds, in linear amides"/>
    <property type="evidence" value="ECO:0007669"/>
    <property type="project" value="TreeGrafter"/>
</dbReference>
<reference evidence="1" key="1">
    <citation type="submission" date="2017-12" db="EMBL/GenBank/DDBJ databases">
        <title>FDA dAtabase for Regulatory Grade micrObial Sequences (FDA-ARGOS): Supporting development and validation of Infectious Disease Dx tests.</title>
        <authorList>
            <person name="Campos J."/>
            <person name="Goldberg B."/>
            <person name="Tallon L."/>
            <person name="Sadzewicz L."/>
            <person name="Sengamalay N."/>
            <person name="Ott S."/>
            <person name="Godinez A."/>
            <person name="Nagaraj S."/>
            <person name="Vyas G."/>
            <person name="Aluvathingal J."/>
            <person name="Nadendla S."/>
            <person name="Geyer C."/>
            <person name="Nandy P."/>
            <person name="Hobson J."/>
            <person name="Sichtig H."/>
        </authorList>
    </citation>
    <scope>NUCLEOTIDE SEQUENCE</scope>
    <source>
        <strain evidence="1">FDAARGOS_252</strain>
    </source>
</reference>
<dbReference type="EMBL" id="CP020442">
    <property type="protein sequence ID" value="ARC37823.1"/>
    <property type="molecule type" value="Genomic_DNA"/>
</dbReference>
<dbReference type="AlphaFoldDB" id="A0A1V0GVC4"/>
<gene>
    <name evidence="1" type="ORF">A6J80_17000</name>
</gene>
<dbReference type="InterPro" id="IPR003737">
    <property type="entry name" value="GlcNAc_PI_deacetylase-related"/>
</dbReference>
<dbReference type="SUPFAM" id="SSF102588">
    <property type="entry name" value="LmbE-like"/>
    <property type="match status" value="1"/>
</dbReference>
<evidence type="ECO:0000313" key="1">
    <source>
        <dbReference type="EMBL" id="ARC37823.1"/>
    </source>
</evidence>
<dbReference type="Proteomes" id="UP000191257">
    <property type="component" value="Chromosome"/>
</dbReference>
<proteinExistence type="predicted"/>
<dbReference type="STRING" id="147645.A6J80_17000"/>
<dbReference type="Pfam" id="PF02585">
    <property type="entry name" value="PIG-L"/>
    <property type="match status" value="1"/>
</dbReference>